<dbReference type="PANTHER" id="PTHR43405">
    <property type="entry name" value="GLYCOSYL HYDROLASE DIGH"/>
    <property type="match status" value="1"/>
</dbReference>
<organism evidence="4 5">
    <name type="scientific">Cohnella yongneupensis</name>
    <dbReference type="NCBI Taxonomy" id="425006"/>
    <lineage>
        <taxon>Bacteria</taxon>
        <taxon>Bacillati</taxon>
        <taxon>Bacillota</taxon>
        <taxon>Bacilli</taxon>
        <taxon>Bacillales</taxon>
        <taxon>Paenibacillaceae</taxon>
        <taxon>Cohnella</taxon>
    </lineage>
</organism>
<keyword evidence="5" id="KW-1185">Reference proteome</keyword>
<name>A0ABW0QVG8_9BACL</name>
<evidence type="ECO:0000313" key="4">
    <source>
        <dbReference type="EMBL" id="MFC5528115.1"/>
    </source>
</evidence>
<dbReference type="RefSeq" id="WP_378109925.1">
    <property type="nucleotide sequence ID" value="NZ_JBHSNC010000005.1"/>
</dbReference>
<evidence type="ECO:0000256" key="1">
    <source>
        <dbReference type="ARBA" id="ARBA00022729"/>
    </source>
</evidence>
<reference evidence="5" key="1">
    <citation type="journal article" date="2019" name="Int. J. Syst. Evol. Microbiol.">
        <title>The Global Catalogue of Microorganisms (GCM) 10K type strain sequencing project: providing services to taxonomists for standard genome sequencing and annotation.</title>
        <authorList>
            <consortium name="The Broad Institute Genomics Platform"/>
            <consortium name="The Broad Institute Genome Sequencing Center for Infectious Disease"/>
            <person name="Wu L."/>
            <person name="Ma J."/>
        </authorList>
    </citation>
    <scope>NUCLEOTIDE SEQUENCE [LARGE SCALE GENOMIC DNA]</scope>
    <source>
        <strain evidence="5">CGMCC 1.18578</strain>
    </source>
</reference>
<dbReference type="Gene3D" id="3.20.20.80">
    <property type="entry name" value="Glycosidases"/>
    <property type="match status" value="1"/>
</dbReference>
<dbReference type="Pfam" id="PF02638">
    <property type="entry name" value="GHL10"/>
    <property type="match status" value="1"/>
</dbReference>
<comment type="caution">
    <text evidence="4">The sequence shown here is derived from an EMBL/GenBank/DDBJ whole genome shotgun (WGS) entry which is preliminary data.</text>
</comment>
<feature type="coiled-coil region" evidence="2">
    <location>
        <begin position="358"/>
        <end position="404"/>
    </location>
</feature>
<dbReference type="InterPro" id="IPR003790">
    <property type="entry name" value="GHL10"/>
</dbReference>
<dbReference type="InterPro" id="IPR052177">
    <property type="entry name" value="Divisome_Glycosyl_Hydrolase"/>
</dbReference>
<dbReference type="InterPro" id="IPR017853">
    <property type="entry name" value="GH"/>
</dbReference>
<protein>
    <submittedName>
        <fullName evidence="4">Glycoside hydrolase family 10 protein</fullName>
    </submittedName>
</protein>
<evidence type="ECO:0000313" key="5">
    <source>
        <dbReference type="Proteomes" id="UP001596108"/>
    </source>
</evidence>
<gene>
    <name evidence="4" type="ORF">ACFPQ4_01390</name>
</gene>
<dbReference type="GO" id="GO:0016787">
    <property type="term" value="F:hydrolase activity"/>
    <property type="evidence" value="ECO:0007669"/>
    <property type="project" value="UniProtKB-KW"/>
</dbReference>
<keyword evidence="4" id="KW-0378">Hydrolase</keyword>
<evidence type="ECO:0000259" key="3">
    <source>
        <dbReference type="Pfam" id="PF02638"/>
    </source>
</evidence>
<keyword evidence="1" id="KW-0732">Signal</keyword>
<sequence length="892" mass="100303">MNLLRKPFSAFVILFVLAGFILPAGQMKAHSEPISAGPSLLLDDGTTQMVDLINQDRTQDRIAVYTRKYGEKTKPFDSATVEYIVSGNTVVVINTKGLNGTNIPTKGFVVSVPAAGPFGKIEIGQKLTPANMEEVTLPPNYIQIGGLSVGIDRFNDIRGESEVVLFQPSYGSSTHTNPWGLEFTIVNDQVTHVVSVSDQAANSTLVDNDSLIPAQGYVISIHTSSPYFARLDGKLKVGDSAKLVLSQQEEGVTYKVIQTGYDELNSPIRDLDKMVVYDSSFGKKTDTNSWGNEVTVDARGVVIRNGGNNSDIPEGGHVISGVGTTAAWLSVNAKVGATVRIDQTRKQITVVYTPESYLNKAEIMLENAKAGLQVSKQRYLDVPYSQIESEIASARSLLEQARSKVDSGDYSGLISLLGELDQKAEDTLFMNYESRKVETRGVWRRPTETSLEQVKETLDKIAGLHINSIYLETWWDGFTIYPSQSKDTELNPIYEGFDVMKAYIVEGKKRGIEIHAWVQNFYVGQGHTSPVYDDHPEWTMLSRSGRHYSMGSDRFRHYFFNPALPEAREFVLSVYKELVKKYDLAGLHLDFVRYPESGDYTNDFSYDPYTRDLFKKKYKVDPIDLFPGDDLWEKWNRFRIDIINSFVDKVATEIVPLRPGMKLTAAVWPDYESSPQNVLQETKNWTNKKYMDNIFQMSYVPDAALLEADVNNSLNLMNYNGFVTSGIATNLNFTKSSIVEQVDAAYRFGASGASLFECESLFENGYDHDLRIGIYRNEAIMPDYATTKPLYTILEEIARKTNEVYVPLNGMNQNDADEISQGLLDELSKYKTQNKMNREIVLPLKEYVMQLGSKVRNHPSIDAEVKNRMIDDMHRAIKIMDIYLSKTRGKTK</sequence>
<keyword evidence="2" id="KW-0175">Coiled coil</keyword>
<accession>A0ABW0QVG8</accession>
<dbReference type="EMBL" id="JBHSNC010000005">
    <property type="protein sequence ID" value="MFC5528115.1"/>
    <property type="molecule type" value="Genomic_DNA"/>
</dbReference>
<proteinExistence type="predicted"/>
<feature type="domain" description="Glycosyl hydrolase-like 10" evidence="3">
    <location>
        <begin position="451"/>
        <end position="705"/>
    </location>
</feature>
<evidence type="ECO:0000256" key="2">
    <source>
        <dbReference type="SAM" id="Coils"/>
    </source>
</evidence>
<dbReference type="SUPFAM" id="SSF51445">
    <property type="entry name" value="(Trans)glycosidases"/>
    <property type="match status" value="1"/>
</dbReference>
<dbReference type="PANTHER" id="PTHR43405:SF1">
    <property type="entry name" value="GLYCOSYL HYDROLASE DIGH"/>
    <property type="match status" value="1"/>
</dbReference>
<dbReference type="Proteomes" id="UP001596108">
    <property type="component" value="Unassembled WGS sequence"/>
</dbReference>